<dbReference type="Pfam" id="PF13302">
    <property type="entry name" value="Acetyltransf_3"/>
    <property type="match status" value="1"/>
</dbReference>
<dbReference type="STRING" id="1317122.ATO12_17600"/>
<dbReference type="InterPro" id="IPR016181">
    <property type="entry name" value="Acyl_CoA_acyltransferase"/>
</dbReference>
<dbReference type="InterPro" id="IPR051531">
    <property type="entry name" value="N-acetyltransferase"/>
</dbReference>
<gene>
    <name evidence="2" type="ORF">ATO12_17600</name>
</gene>
<dbReference type="GO" id="GO:0016747">
    <property type="term" value="F:acyltransferase activity, transferring groups other than amino-acyl groups"/>
    <property type="evidence" value="ECO:0007669"/>
    <property type="project" value="InterPro"/>
</dbReference>
<protein>
    <recommendedName>
        <fullName evidence="1">N-acetyltransferase domain-containing protein</fullName>
    </recommendedName>
</protein>
<accession>A0A023BUU5</accession>
<feature type="domain" description="N-acetyltransferase" evidence="1">
    <location>
        <begin position="9"/>
        <end position="166"/>
    </location>
</feature>
<dbReference type="AlphaFoldDB" id="A0A023BUU5"/>
<dbReference type="Gene3D" id="3.40.630.30">
    <property type="match status" value="1"/>
</dbReference>
<dbReference type="Proteomes" id="UP000023541">
    <property type="component" value="Unassembled WGS sequence"/>
</dbReference>
<organism evidence="2 3">
    <name type="scientific">Aquimarina atlantica</name>
    <dbReference type="NCBI Taxonomy" id="1317122"/>
    <lineage>
        <taxon>Bacteria</taxon>
        <taxon>Pseudomonadati</taxon>
        <taxon>Bacteroidota</taxon>
        <taxon>Flavobacteriia</taxon>
        <taxon>Flavobacteriales</taxon>
        <taxon>Flavobacteriaceae</taxon>
        <taxon>Aquimarina</taxon>
    </lineage>
</organism>
<dbReference type="SUPFAM" id="SSF55729">
    <property type="entry name" value="Acyl-CoA N-acyltransferases (Nat)"/>
    <property type="match status" value="1"/>
</dbReference>
<sequence length="166" mass="19976">MILFETKRLFIRRLEDSDLESFYDMQGNPNVMRYIKKTMSFEESKQELNRFIGYYESTDIFFKIWAVIERNSNQFLGICGVYENDRSEFEIAYRLRECFWGNGFGSEIAKGLFRYCFDQIKLNELTAYVSTDNVGSIRILEKEMNYVEEFYAEKENSIERKYTLKK</sequence>
<proteinExistence type="predicted"/>
<evidence type="ECO:0000259" key="1">
    <source>
        <dbReference type="PROSITE" id="PS51186"/>
    </source>
</evidence>
<reference evidence="2 3" key="1">
    <citation type="submission" date="2014-04" db="EMBL/GenBank/DDBJ databases">
        <title>Aquimarina sp. 22II-S11-z7 Genome Sequencing.</title>
        <authorList>
            <person name="Lai Q."/>
        </authorList>
    </citation>
    <scope>NUCLEOTIDE SEQUENCE [LARGE SCALE GENOMIC DNA]</scope>
    <source>
        <strain evidence="2 3">22II-S11-z7</strain>
    </source>
</reference>
<dbReference type="PROSITE" id="PS51186">
    <property type="entry name" value="GNAT"/>
    <property type="match status" value="1"/>
</dbReference>
<evidence type="ECO:0000313" key="2">
    <source>
        <dbReference type="EMBL" id="EZH73750.1"/>
    </source>
</evidence>
<comment type="caution">
    <text evidence="2">The sequence shown here is derived from an EMBL/GenBank/DDBJ whole genome shotgun (WGS) entry which is preliminary data.</text>
</comment>
<dbReference type="OrthoDB" id="9788916at2"/>
<name>A0A023BUU5_9FLAO</name>
<evidence type="ECO:0000313" key="3">
    <source>
        <dbReference type="Proteomes" id="UP000023541"/>
    </source>
</evidence>
<dbReference type="eggNOG" id="COG1670">
    <property type="taxonomic scope" value="Bacteria"/>
</dbReference>
<dbReference type="RefSeq" id="WP_034242519.1">
    <property type="nucleotide sequence ID" value="NZ_AQRA01000005.1"/>
</dbReference>
<dbReference type="PANTHER" id="PTHR43792">
    <property type="entry name" value="GNAT FAMILY, PUTATIVE (AFU_ORTHOLOGUE AFUA_3G00765)-RELATED-RELATED"/>
    <property type="match status" value="1"/>
</dbReference>
<dbReference type="EMBL" id="AQRA01000005">
    <property type="protein sequence ID" value="EZH73750.1"/>
    <property type="molecule type" value="Genomic_DNA"/>
</dbReference>
<dbReference type="InterPro" id="IPR000182">
    <property type="entry name" value="GNAT_dom"/>
</dbReference>
<keyword evidence="3" id="KW-1185">Reference proteome</keyword>
<dbReference type="PANTHER" id="PTHR43792:SF1">
    <property type="entry name" value="N-ACETYLTRANSFERASE DOMAIN-CONTAINING PROTEIN"/>
    <property type="match status" value="1"/>
</dbReference>